<gene>
    <name evidence="1" type="ORF">Q604_UNBC16781G0001</name>
</gene>
<protein>
    <submittedName>
        <fullName evidence="1">Uncharacterized protein</fullName>
    </submittedName>
</protein>
<evidence type="ECO:0000313" key="1">
    <source>
        <dbReference type="EMBL" id="ETJ28140.1"/>
    </source>
</evidence>
<organism evidence="1">
    <name type="scientific">human gut metagenome</name>
    <dbReference type="NCBI Taxonomy" id="408170"/>
    <lineage>
        <taxon>unclassified sequences</taxon>
        <taxon>metagenomes</taxon>
        <taxon>organismal metagenomes</taxon>
    </lineage>
</organism>
<name>W1XFB2_9ZZZZ</name>
<dbReference type="EMBL" id="AZMM01016781">
    <property type="protein sequence ID" value="ETJ28140.1"/>
    <property type="molecule type" value="Genomic_DNA"/>
</dbReference>
<accession>W1XFB2</accession>
<comment type="caution">
    <text evidence="1">The sequence shown here is derived from an EMBL/GenBank/DDBJ whole genome shotgun (WGS) entry which is preliminary data.</text>
</comment>
<sequence length="34" mass="3787">MAIAIPAKLPVPTLDAVLIQNAWTDRPHRHLRDG</sequence>
<reference evidence="1" key="1">
    <citation type="submission" date="2013-12" db="EMBL/GenBank/DDBJ databases">
        <title>A Varibaculum cambriense genome reconstructed from a premature infant gut community with otherwise low bacterial novelty that shifts toward anaerobic metabolism during the third week of life.</title>
        <authorList>
            <person name="Brown C.T."/>
            <person name="Sharon I."/>
            <person name="Thomas B.C."/>
            <person name="Castelle C.J."/>
            <person name="Morowitz M.J."/>
            <person name="Banfield J.F."/>
        </authorList>
    </citation>
    <scope>NUCLEOTIDE SEQUENCE</scope>
</reference>
<proteinExistence type="predicted"/>
<feature type="non-terminal residue" evidence="1">
    <location>
        <position position="34"/>
    </location>
</feature>
<dbReference type="AlphaFoldDB" id="W1XFB2"/>